<dbReference type="Proteomes" id="UP000253472">
    <property type="component" value="Unassembled WGS sequence"/>
</dbReference>
<dbReference type="InterPro" id="IPR000537">
    <property type="entry name" value="UbiA_prenyltransferase"/>
</dbReference>
<feature type="transmembrane region" description="Helical" evidence="12">
    <location>
        <begin position="404"/>
        <end position="422"/>
    </location>
</feature>
<evidence type="ECO:0000256" key="5">
    <source>
        <dbReference type="ARBA" id="ARBA00022946"/>
    </source>
</evidence>
<keyword evidence="8 11" id="KW-0350">Heme biosynthesis</keyword>
<evidence type="ECO:0000256" key="6">
    <source>
        <dbReference type="ARBA" id="ARBA00022989"/>
    </source>
</evidence>
<evidence type="ECO:0000313" key="14">
    <source>
        <dbReference type="Proteomes" id="UP000253472"/>
    </source>
</evidence>
<dbReference type="InterPro" id="IPR006369">
    <property type="entry name" value="Protohaem_IX_farnesylTrfase"/>
</dbReference>
<keyword evidence="9 11" id="KW-0472">Membrane</keyword>
<dbReference type="STRING" id="5486.A0A367YGR5"/>
<dbReference type="PANTHER" id="PTHR43448">
    <property type="entry name" value="PROTOHEME IX FARNESYLTRANSFERASE, MITOCHONDRIAL"/>
    <property type="match status" value="1"/>
</dbReference>
<dbReference type="FunFam" id="1.10.357.140:FF:000004">
    <property type="entry name" value="Protoheme IX farnesyltransferase, mitochondrial"/>
    <property type="match status" value="1"/>
</dbReference>
<feature type="transmembrane region" description="Helical" evidence="12">
    <location>
        <begin position="332"/>
        <end position="350"/>
    </location>
</feature>
<feature type="transmembrane region" description="Helical" evidence="12">
    <location>
        <begin position="226"/>
        <end position="249"/>
    </location>
</feature>
<comment type="caution">
    <text evidence="13">The sequence shown here is derived from an EMBL/GenBank/DDBJ whole genome shotgun (WGS) entry which is preliminary data.</text>
</comment>
<dbReference type="EC" id="2.5.1.-" evidence="11"/>
<evidence type="ECO:0000256" key="4">
    <source>
        <dbReference type="ARBA" id="ARBA00022692"/>
    </source>
</evidence>
<evidence type="ECO:0000256" key="10">
    <source>
        <dbReference type="ARBA" id="ARBA00030253"/>
    </source>
</evidence>
<comment type="subcellular location">
    <subcellularLocation>
        <location evidence="1">Mitochondrion membrane</location>
        <topology evidence="1">Multi-pass membrane protein</topology>
    </subcellularLocation>
</comment>
<dbReference type="InterPro" id="IPR044878">
    <property type="entry name" value="UbiA_sf"/>
</dbReference>
<dbReference type="AlphaFoldDB" id="A0A367YGR5"/>
<keyword evidence="7 11" id="KW-0496">Mitochondrion</keyword>
<dbReference type="CDD" id="cd13957">
    <property type="entry name" value="PT_UbiA_Cox10"/>
    <property type="match status" value="1"/>
</dbReference>
<proteinExistence type="inferred from homology"/>
<keyword evidence="3 11" id="KW-0808">Transferase</keyword>
<organism evidence="13 14">
    <name type="scientific">Candida viswanathii</name>
    <dbReference type="NCBI Taxonomy" id="5486"/>
    <lineage>
        <taxon>Eukaryota</taxon>
        <taxon>Fungi</taxon>
        <taxon>Dikarya</taxon>
        <taxon>Ascomycota</taxon>
        <taxon>Saccharomycotina</taxon>
        <taxon>Pichiomycetes</taxon>
        <taxon>Debaryomycetaceae</taxon>
        <taxon>Candida/Lodderomyces clade</taxon>
        <taxon>Candida</taxon>
    </lineage>
</organism>
<keyword evidence="14" id="KW-1185">Reference proteome</keyword>
<comment type="similarity">
    <text evidence="11">Belongs to the ubiA prenyltransferase family.</text>
</comment>
<accession>A0A367YGR5</accession>
<dbReference type="PANTHER" id="PTHR43448:SF2">
    <property type="entry name" value="PROTOHEME IX FARNESYLTRANSFERASE, MITOCHONDRIAL"/>
    <property type="match status" value="1"/>
</dbReference>
<evidence type="ECO:0000256" key="12">
    <source>
        <dbReference type="SAM" id="Phobius"/>
    </source>
</evidence>
<evidence type="ECO:0000256" key="3">
    <source>
        <dbReference type="ARBA" id="ARBA00022679"/>
    </source>
</evidence>
<feature type="transmembrane region" description="Helical" evidence="12">
    <location>
        <begin position="356"/>
        <end position="376"/>
    </location>
</feature>
<dbReference type="PIRSF" id="PIRSF001773">
    <property type="entry name" value="COX10"/>
    <property type="match status" value="1"/>
</dbReference>
<dbReference type="InterPro" id="IPR030470">
    <property type="entry name" value="UbiA_prenylTrfase_CS"/>
</dbReference>
<reference evidence="13 14" key="1">
    <citation type="submission" date="2018-06" db="EMBL/GenBank/DDBJ databases">
        <title>Whole genome sequencing of Candida tropicalis (genome annotated by CSBL at Korea University).</title>
        <authorList>
            <person name="Ahn J."/>
        </authorList>
    </citation>
    <scope>NUCLEOTIDE SEQUENCE [LARGE SCALE GENOMIC DNA]</scope>
    <source>
        <strain evidence="13 14">ATCC 20962</strain>
    </source>
</reference>
<dbReference type="Pfam" id="PF01040">
    <property type="entry name" value="UbiA"/>
    <property type="match status" value="1"/>
</dbReference>
<comment type="function">
    <text evidence="11">Converts protoheme IX and farnesyl diphosphate to heme O.</text>
</comment>
<dbReference type="GO" id="GO:0008495">
    <property type="term" value="F:protoheme IX farnesyltransferase activity"/>
    <property type="evidence" value="ECO:0007669"/>
    <property type="project" value="InterPro"/>
</dbReference>
<evidence type="ECO:0000313" key="13">
    <source>
        <dbReference type="EMBL" id="RCK65073.1"/>
    </source>
</evidence>
<protein>
    <recommendedName>
        <fullName evidence="2 11">Protoheme IX farnesyltransferase, mitochondrial</fullName>
        <ecNumber evidence="11">2.5.1.-</ecNumber>
    </recommendedName>
    <alternativeName>
        <fullName evidence="10 11">Heme O synthase</fullName>
    </alternativeName>
</protein>
<evidence type="ECO:0000256" key="8">
    <source>
        <dbReference type="ARBA" id="ARBA00023133"/>
    </source>
</evidence>
<dbReference type="PROSITE" id="PS00943">
    <property type="entry name" value="UBIA"/>
    <property type="match status" value="1"/>
</dbReference>
<evidence type="ECO:0000256" key="2">
    <source>
        <dbReference type="ARBA" id="ARBA00016335"/>
    </source>
</evidence>
<keyword evidence="4 12" id="KW-0812">Transmembrane</keyword>
<evidence type="ECO:0000256" key="11">
    <source>
        <dbReference type="PIRNR" id="PIRNR001773"/>
    </source>
</evidence>
<evidence type="ECO:0000256" key="1">
    <source>
        <dbReference type="ARBA" id="ARBA00004225"/>
    </source>
</evidence>
<dbReference type="OrthoDB" id="5211at2759"/>
<dbReference type="GO" id="GO:0006784">
    <property type="term" value="P:heme A biosynthetic process"/>
    <property type="evidence" value="ECO:0007669"/>
    <property type="project" value="TreeGrafter"/>
</dbReference>
<sequence>MSYRIATFPKLHSVNNFNYFFKNTKRNLIIDQNFINNQYLHRNVSIPRFRNSPCRSSSSYTPTTTTSPTSAIGKVLTCQEPEAKLAQSIDTSSTSTSHIPFEITPKNLARIKPQPVSIFPKTKAELKNTATAYLKLTKPNLTILVTLSCICSYAISPLSVSLHELLFLTTGTALCSGAANAINMGREPEFDKQMPRTVGRPVVRGLITPQQAYNFAAVSGSIGCTMLWFGVNPTVAALGFANIVLYAWIYTSMKRKSIVNTWVGAVVGAIPPLMGWAASSSLAHPGAWCLAGLLYAWQFPHFNALSHGIAEQYKSAGYVMTAAENPRLNARVALRYSILMFPLCFGLSYFGVTDWVFPFDSGIANGWLAYLAYVFWKQQEKNYKNGAKPTAEGLAVAGVQAKKLFWCSVWHLPAVLILAMLHKKDQWNRLFEYLGLKKSADHLVPV</sequence>
<keyword evidence="6 12" id="KW-1133">Transmembrane helix</keyword>
<dbReference type="EMBL" id="QLNQ01000021">
    <property type="protein sequence ID" value="RCK65073.1"/>
    <property type="molecule type" value="Genomic_DNA"/>
</dbReference>
<evidence type="ECO:0000256" key="9">
    <source>
        <dbReference type="ARBA" id="ARBA00023136"/>
    </source>
</evidence>
<name>A0A367YGR5_9ASCO</name>
<keyword evidence="5" id="KW-0809">Transit peptide</keyword>
<dbReference type="NCBIfam" id="TIGR01473">
    <property type="entry name" value="cyoE_ctaB"/>
    <property type="match status" value="1"/>
</dbReference>
<evidence type="ECO:0000256" key="7">
    <source>
        <dbReference type="ARBA" id="ARBA00023128"/>
    </source>
</evidence>
<dbReference type="Gene3D" id="1.10.357.140">
    <property type="entry name" value="UbiA prenyltransferase"/>
    <property type="match status" value="1"/>
</dbReference>
<gene>
    <name evidence="13" type="primary">COX10</name>
    <name evidence="13" type="ORF">Cantr_00878</name>
</gene>
<dbReference type="InterPro" id="IPR016315">
    <property type="entry name" value="Protohaem_IX_farnesylTrfase_mt"/>
</dbReference>
<dbReference type="GO" id="GO:0031966">
    <property type="term" value="C:mitochondrial membrane"/>
    <property type="evidence" value="ECO:0007669"/>
    <property type="project" value="UniProtKB-SubCell"/>
</dbReference>